<dbReference type="AlphaFoldDB" id="A0A6I3KVU4"/>
<accession>A0A6I3KVU4</accession>
<protein>
    <submittedName>
        <fullName evidence="2">Uncharacterized protein</fullName>
    </submittedName>
</protein>
<feature type="region of interest" description="Disordered" evidence="1">
    <location>
        <begin position="1"/>
        <end position="21"/>
    </location>
</feature>
<comment type="caution">
    <text evidence="2">The sequence shown here is derived from an EMBL/GenBank/DDBJ whole genome shotgun (WGS) entry which is preliminary data.</text>
</comment>
<reference evidence="2 3" key="1">
    <citation type="submission" date="2019-11" db="EMBL/GenBank/DDBJ databases">
        <title>Nocardia sp. nov. CT2-14 isolated from soil.</title>
        <authorList>
            <person name="Kanchanasin P."/>
            <person name="Tanasupawat S."/>
            <person name="Yuki M."/>
            <person name="Kudo T."/>
        </authorList>
    </citation>
    <scope>NUCLEOTIDE SEQUENCE [LARGE SCALE GENOMIC DNA]</scope>
    <source>
        <strain evidence="2 3">CT2-14</strain>
    </source>
</reference>
<proteinExistence type="predicted"/>
<gene>
    <name evidence="2" type="ORF">GLP40_07315</name>
</gene>
<evidence type="ECO:0000256" key="1">
    <source>
        <dbReference type="SAM" id="MobiDB-lite"/>
    </source>
</evidence>
<sequence>MPTNENSDDKSGAKFDDTTERLADDLRTTADDLSTDLGVTAADLRERAESAAGQLAERASGAAADLADRAQAAAAELADMAKAFADRITPDDLQSTLESVRANLDHAAQDVLAAVNEIVNALKNRAGGK</sequence>
<evidence type="ECO:0000313" key="2">
    <source>
        <dbReference type="EMBL" id="MTE12585.1"/>
    </source>
</evidence>
<evidence type="ECO:0000313" key="3">
    <source>
        <dbReference type="Proteomes" id="UP000432464"/>
    </source>
</evidence>
<dbReference type="Proteomes" id="UP000432464">
    <property type="component" value="Unassembled WGS sequence"/>
</dbReference>
<dbReference type="RefSeq" id="WP_154787075.1">
    <property type="nucleotide sequence ID" value="NZ_WMBB01000003.1"/>
</dbReference>
<keyword evidence="3" id="KW-1185">Reference proteome</keyword>
<dbReference type="SUPFAM" id="SSF47162">
    <property type="entry name" value="Apolipoprotein"/>
    <property type="match status" value="1"/>
</dbReference>
<feature type="compositionally biased region" description="Basic and acidic residues" evidence="1">
    <location>
        <begin position="7"/>
        <end position="21"/>
    </location>
</feature>
<dbReference type="Gene3D" id="1.20.120.20">
    <property type="entry name" value="Apolipoprotein"/>
    <property type="match status" value="1"/>
</dbReference>
<organism evidence="2 3">
    <name type="scientific">Nocardia aurantiaca</name>
    <dbReference type="NCBI Taxonomy" id="2675850"/>
    <lineage>
        <taxon>Bacteria</taxon>
        <taxon>Bacillati</taxon>
        <taxon>Actinomycetota</taxon>
        <taxon>Actinomycetes</taxon>
        <taxon>Mycobacteriales</taxon>
        <taxon>Nocardiaceae</taxon>
        <taxon>Nocardia</taxon>
    </lineage>
</organism>
<name>A0A6I3KVU4_9NOCA</name>
<dbReference type="EMBL" id="WMBB01000003">
    <property type="protein sequence ID" value="MTE12585.1"/>
    <property type="molecule type" value="Genomic_DNA"/>
</dbReference>